<dbReference type="AlphaFoldDB" id="A0A4U0TXW6"/>
<feature type="compositionally biased region" description="Basic and acidic residues" evidence="2">
    <location>
        <begin position="62"/>
        <end position="80"/>
    </location>
</feature>
<dbReference type="InterPro" id="IPR002401">
    <property type="entry name" value="Cyt_P450_E_grp-I"/>
</dbReference>
<comment type="caution">
    <text evidence="5">The sequence shown here is derived from an EMBL/GenBank/DDBJ whole genome shotgun (WGS) entry which is preliminary data.</text>
</comment>
<dbReference type="CDD" id="cd11069">
    <property type="entry name" value="CYP_FUM15-like"/>
    <property type="match status" value="1"/>
</dbReference>
<feature type="binding site" description="axial binding residue" evidence="1">
    <location>
        <position position="963"/>
    </location>
    <ligand>
        <name>heme</name>
        <dbReference type="ChEBI" id="CHEBI:30413"/>
    </ligand>
    <ligandPart>
        <name>Fe</name>
        <dbReference type="ChEBI" id="CHEBI:18248"/>
    </ligandPart>
</feature>
<dbReference type="Pfam" id="PF00067">
    <property type="entry name" value="p450"/>
    <property type="match status" value="1"/>
</dbReference>
<dbReference type="Gene3D" id="3.30.9.10">
    <property type="entry name" value="D-Amino Acid Oxidase, subunit A, domain 2"/>
    <property type="match status" value="1"/>
</dbReference>
<evidence type="ECO:0000256" key="1">
    <source>
        <dbReference type="PIRSR" id="PIRSR602401-1"/>
    </source>
</evidence>
<keyword evidence="3" id="KW-0812">Transmembrane</keyword>
<proteinExistence type="predicted"/>
<reference evidence="5 6" key="1">
    <citation type="submission" date="2017-03" db="EMBL/GenBank/DDBJ databases">
        <title>Genomes of endolithic fungi from Antarctica.</title>
        <authorList>
            <person name="Coleine C."/>
            <person name="Masonjones S."/>
            <person name="Stajich J.E."/>
        </authorList>
    </citation>
    <scope>NUCLEOTIDE SEQUENCE [LARGE SCALE GENOMIC DNA]</scope>
    <source>
        <strain evidence="5 6">CCFEE 6315</strain>
    </source>
</reference>
<keyword evidence="1" id="KW-0479">Metal-binding</keyword>
<dbReference type="GO" id="GO:0020037">
    <property type="term" value="F:heme binding"/>
    <property type="evidence" value="ECO:0007669"/>
    <property type="project" value="InterPro"/>
</dbReference>
<dbReference type="Proteomes" id="UP000308549">
    <property type="component" value="Unassembled WGS sequence"/>
</dbReference>
<dbReference type="PRINTS" id="PR00385">
    <property type="entry name" value="P450"/>
</dbReference>
<dbReference type="Gene3D" id="3.50.50.60">
    <property type="entry name" value="FAD/NAD(P)-binding domain"/>
    <property type="match status" value="1"/>
</dbReference>
<evidence type="ECO:0000256" key="3">
    <source>
        <dbReference type="SAM" id="Phobius"/>
    </source>
</evidence>
<sequence>MSASTGDLSPPKPVFHSTIPYDSDDEDDTWKRIPSGLQENGWNDWKLNDKVKTCECHIFERKRKREDSESKDEAKSENMKLEATSQQAFWQAGPSSAGLVDQSIASTSSTDKSLAQLEPPTDAKGVMVKANDAGAHLRGSSTLVVGAGIIGLCIARELAMKTKQAGVRHAITVVDIRGSYCELASGNCAGLLSVYGRPVELQELCGLSFECWAELVGTPGFTDATDFQSDAVYTASRLNVDRREAEPSWYTGNDLDSFHPDRHTLGKLDSKKLATWLFEECYKHDVSFIFNHSLDEITLDASNRPSSANILCLSGNDRRKSSIQCQNVVFATGPFTAEILESILPESFLQLKNHVRQAHWLRLPVPRMTTKDHVGLLLPDLANADRKLDGTIWISGQLANDSILICGQDKNTKNVALNPADALLLPENSKIPRRLRTVTAKCLRHDEEAVRTAQGDVRIGSSFISTSEHGLPVLDEVPVFMLNRANGDGGGLLGTTVVLFIVQILLYATYAIILYPRFFSPIRHIPTPPGGGFFTGQTRNVLSAPSGRPMRKWVESVPNDGLIRYSMWGQERLLVTNPKALGEVLVTKNYDFVKPQQVRDGLARLLGVGILLAEGDEHKRQRKELMPAFAYRHVKDLYPVFWSKAREMVECLTKASKSTEKPKEEVDSGMPDVDMENKGAKQHAPGTIEVHNFSSRATLDIIGVSGMNHDFNSLQDPTNELYQHYRTVFNPGRVGRILQILGLIVPFWILRILPLKRNQEINDAVSYLKRLCYSLIANKRKMMAEKERTEVDILSVALESGAFSDEDLVNQMMTFLAAGHETTATAMIWAIYNLCKYPDVQTKLRSEVRSKLPSLKENVTAADVDSCHYLHAVCSEVLRLWSPVSLTLRITDKDTSICGQFVPKGTTIILCPWATNTSVHLWGADAHEFKPERWLDADGKSNNKGSADSNYSFLTFLHGPRSCIGQRFAQAEFACLVAAWVDRFDTQFEEGSVLAKEGEVDIKGGITAKPKNGLWVDLKEVGGW</sequence>
<organism evidence="5 6">
    <name type="scientific">Salinomyces thailandicus</name>
    <dbReference type="NCBI Taxonomy" id="706561"/>
    <lineage>
        <taxon>Eukaryota</taxon>
        <taxon>Fungi</taxon>
        <taxon>Dikarya</taxon>
        <taxon>Ascomycota</taxon>
        <taxon>Pezizomycotina</taxon>
        <taxon>Dothideomycetes</taxon>
        <taxon>Dothideomycetidae</taxon>
        <taxon>Mycosphaerellales</taxon>
        <taxon>Teratosphaeriaceae</taxon>
        <taxon>Salinomyces</taxon>
    </lineage>
</organism>
<feature type="transmembrane region" description="Helical" evidence="3">
    <location>
        <begin position="734"/>
        <end position="753"/>
    </location>
</feature>
<dbReference type="Pfam" id="PF01266">
    <property type="entry name" value="DAO"/>
    <property type="match status" value="1"/>
</dbReference>
<dbReference type="InterPro" id="IPR050121">
    <property type="entry name" value="Cytochrome_P450_monoxygenase"/>
</dbReference>
<keyword evidence="1" id="KW-0349">Heme</keyword>
<evidence type="ECO:0000256" key="2">
    <source>
        <dbReference type="SAM" id="MobiDB-lite"/>
    </source>
</evidence>
<keyword evidence="1" id="KW-0408">Iron</keyword>
<feature type="region of interest" description="Disordered" evidence="2">
    <location>
        <begin position="62"/>
        <end position="84"/>
    </location>
</feature>
<feature type="transmembrane region" description="Helical" evidence="3">
    <location>
        <begin position="491"/>
        <end position="515"/>
    </location>
</feature>
<name>A0A4U0TXW6_9PEZI</name>
<keyword evidence="3" id="KW-1133">Transmembrane helix</keyword>
<dbReference type="PANTHER" id="PTHR24305:SF227">
    <property type="entry name" value="P450, PUTATIVE (EUROFUNG)-RELATED"/>
    <property type="match status" value="1"/>
</dbReference>
<feature type="region of interest" description="Disordered" evidence="2">
    <location>
        <begin position="1"/>
        <end position="42"/>
    </location>
</feature>
<dbReference type="InterPro" id="IPR036396">
    <property type="entry name" value="Cyt_P450_sf"/>
</dbReference>
<evidence type="ECO:0000259" key="4">
    <source>
        <dbReference type="Pfam" id="PF01266"/>
    </source>
</evidence>
<keyword evidence="3" id="KW-0472">Membrane</keyword>
<dbReference type="SUPFAM" id="SSF51905">
    <property type="entry name" value="FAD/NAD(P)-binding domain"/>
    <property type="match status" value="1"/>
</dbReference>
<dbReference type="OrthoDB" id="1470350at2759"/>
<dbReference type="GO" id="GO:0005506">
    <property type="term" value="F:iron ion binding"/>
    <property type="evidence" value="ECO:0007669"/>
    <property type="project" value="InterPro"/>
</dbReference>
<dbReference type="SUPFAM" id="SSF48264">
    <property type="entry name" value="Cytochrome P450"/>
    <property type="match status" value="1"/>
</dbReference>
<dbReference type="FunFam" id="1.10.630.10:FF:000051">
    <property type="entry name" value="Cytochrome P450 monooxygenase (Fum15)"/>
    <property type="match status" value="1"/>
</dbReference>
<dbReference type="PANTHER" id="PTHR24305">
    <property type="entry name" value="CYTOCHROME P450"/>
    <property type="match status" value="1"/>
</dbReference>
<evidence type="ECO:0000313" key="5">
    <source>
        <dbReference type="EMBL" id="TKA27320.1"/>
    </source>
</evidence>
<dbReference type="InterPro" id="IPR006076">
    <property type="entry name" value="FAD-dep_OxRdtase"/>
</dbReference>
<dbReference type="EMBL" id="NAJL01000023">
    <property type="protein sequence ID" value="TKA27320.1"/>
    <property type="molecule type" value="Genomic_DNA"/>
</dbReference>
<keyword evidence="6" id="KW-1185">Reference proteome</keyword>
<dbReference type="InterPro" id="IPR036188">
    <property type="entry name" value="FAD/NAD-bd_sf"/>
</dbReference>
<dbReference type="GO" id="GO:0004497">
    <property type="term" value="F:monooxygenase activity"/>
    <property type="evidence" value="ECO:0007669"/>
    <property type="project" value="InterPro"/>
</dbReference>
<gene>
    <name evidence="5" type="ORF">B0A50_04930</name>
</gene>
<dbReference type="InterPro" id="IPR001128">
    <property type="entry name" value="Cyt_P450"/>
</dbReference>
<feature type="domain" description="FAD dependent oxidoreductase" evidence="4">
    <location>
        <begin position="143"/>
        <end position="478"/>
    </location>
</feature>
<dbReference type="Gene3D" id="1.10.630.10">
    <property type="entry name" value="Cytochrome P450"/>
    <property type="match status" value="1"/>
</dbReference>
<evidence type="ECO:0000313" key="6">
    <source>
        <dbReference type="Proteomes" id="UP000308549"/>
    </source>
</evidence>
<dbReference type="PRINTS" id="PR00463">
    <property type="entry name" value="EP450I"/>
</dbReference>
<dbReference type="GO" id="GO:0016705">
    <property type="term" value="F:oxidoreductase activity, acting on paired donors, with incorporation or reduction of molecular oxygen"/>
    <property type="evidence" value="ECO:0007669"/>
    <property type="project" value="InterPro"/>
</dbReference>
<accession>A0A4U0TXW6</accession>
<comment type="cofactor">
    <cofactor evidence="1">
        <name>heme</name>
        <dbReference type="ChEBI" id="CHEBI:30413"/>
    </cofactor>
</comment>
<protein>
    <recommendedName>
        <fullName evidence="4">FAD dependent oxidoreductase domain-containing protein</fullName>
    </recommendedName>
</protein>